<dbReference type="HOGENOM" id="CLU_1586598_0_0_1"/>
<sequence>MDFKEMASFGTPASPLLQDLCLIGIVNLQPRLLILSLKSLHLSRHIGHYQTNISACSRRSFRRALPLHLSMSCGVPSLASIYILGHMTMSELPVYVVPPNLKQLFIAPIVPSDLVILFNRSKSNPSIQHRFSALRSLKLISPNYNFCGTRSITSSLFSQYRISPPRKS</sequence>
<organism evidence="1 2">
    <name type="scientific">Galerina marginata (strain CBS 339.88)</name>
    <dbReference type="NCBI Taxonomy" id="685588"/>
    <lineage>
        <taxon>Eukaryota</taxon>
        <taxon>Fungi</taxon>
        <taxon>Dikarya</taxon>
        <taxon>Basidiomycota</taxon>
        <taxon>Agaricomycotina</taxon>
        <taxon>Agaricomycetes</taxon>
        <taxon>Agaricomycetidae</taxon>
        <taxon>Agaricales</taxon>
        <taxon>Agaricineae</taxon>
        <taxon>Strophariaceae</taxon>
        <taxon>Galerina</taxon>
    </lineage>
</organism>
<gene>
    <name evidence="1" type="ORF">GALMADRAFT_255408</name>
</gene>
<accession>A0A067SGH4</accession>
<keyword evidence="2" id="KW-1185">Reference proteome</keyword>
<proteinExistence type="predicted"/>
<evidence type="ECO:0000313" key="1">
    <source>
        <dbReference type="EMBL" id="KDR70035.1"/>
    </source>
</evidence>
<dbReference type="Proteomes" id="UP000027222">
    <property type="component" value="Unassembled WGS sequence"/>
</dbReference>
<name>A0A067SGH4_GALM3</name>
<dbReference type="AlphaFoldDB" id="A0A067SGH4"/>
<protein>
    <submittedName>
        <fullName evidence="1">Uncharacterized protein</fullName>
    </submittedName>
</protein>
<reference evidence="2" key="1">
    <citation type="journal article" date="2014" name="Proc. Natl. Acad. Sci. U.S.A.">
        <title>Extensive sampling of basidiomycete genomes demonstrates inadequacy of the white-rot/brown-rot paradigm for wood decay fungi.</title>
        <authorList>
            <person name="Riley R."/>
            <person name="Salamov A.A."/>
            <person name="Brown D.W."/>
            <person name="Nagy L.G."/>
            <person name="Floudas D."/>
            <person name="Held B.W."/>
            <person name="Levasseur A."/>
            <person name="Lombard V."/>
            <person name="Morin E."/>
            <person name="Otillar R."/>
            <person name="Lindquist E.A."/>
            <person name="Sun H."/>
            <person name="LaButti K.M."/>
            <person name="Schmutz J."/>
            <person name="Jabbour D."/>
            <person name="Luo H."/>
            <person name="Baker S.E."/>
            <person name="Pisabarro A.G."/>
            <person name="Walton J.D."/>
            <person name="Blanchette R.A."/>
            <person name="Henrissat B."/>
            <person name="Martin F."/>
            <person name="Cullen D."/>
            <person name="Hibbett D.S."/>
            <person name="Grigoriev I.V."/>
        </authorList>
    </citation>
    <scope>NUCLEOTIDE SEQUENCE [LARGE SCALE GENOMIC DNA]</scope>
    <source>
        <strain evidence="2">CBS 339.88</strain>
    </source>
</reference>
<dbReference type="OrthoDB" id="3047947at2759"/>
<evidence type="ECO:0000313" key="2">
    <source>
        <dbReference type="Proteomes" id="UP000027222"/>
    </source>
</evidence>
<dbReference type="EMBL" id="KL142399">
    <property type="protein sequence ID" value="KDR70035.1"/>
    <property type="molecule type" value="Genomic_DNA"/>
</dbReference>